<dbReference type="InterPro" id="IPR029068">
    <property type="entry name" value="Glyas_Bleomycin-R_OHBP_Dase"/>
</dbReference>
<proteinExistence type="predicted"/>
<gene>
    <name evidence="2" type="ORF">H0241_25010</name>
</gene>
<dbReference type="AlphaFoldDB" id="A0A838BA62"/>
<reference evidence="2 3" key="1">
    <citation type="submission" date="2020-07" db="EMBL/GenBank/DDBJ databases">
        <title>Definition of the novel symbiovar canariense within Mesorhizobium novociceri, a new species of genus Mesorhizobium nodulating Cicer canariense in the Caldera de Taburiente National Park (La Palma, Canary Islands).</title>
        <authorList>
            <person name="Leon-Barrios M."/>
            <person name="Perez-Yepez J."/>
            <person name="Flores-Felix J.D."/>
            <person name="Ramirez-Baena M.H."/>
            <person name="Pulido-Suarez L."/>
            <person name="Igual J.M."/>
            <person name="Velazquez E."/>
            <person name="Peix A."/>
        </authorList>
    </citation>
    <scope>NUCLEOTIDE SEQUENCE [LARGE SCALE GENOMIC DNA]</scope>
    <source>
        <strain evidence="2 3">CCANP35</strain>
    </source>
</reference>
<feature type="domain" description="Glyoxalase/fosfomycin resistance/dioxygenase" evidence="1">
    <location>
        <begin position="26"/>
        <end position="153"/>
    </location>
</feature>
<keyword evidence="3" id="KW-1185">Reference proteome</keyword>
<name>A0A838BA62_9HYPH</name>
<dbReference type="RefSeq" id="WP_181060494.1">
    <property type="nucleotide sequence ID" value="NZ_JACDTY010000014.1"/>
</dbReference>
<comment type="caution">
    <text evidence="2">The sequence shown here is derived from an EMBL/GenBank/DDBJ whole genome shotgun (WGS) entry which is preliminary data.</text>
</comment>
<protein>
    <submittedName>
        <fullName evidence="2">Glyoxalase</fullName>
    </submittedName>
</protein>
<evidence type="ECO:0000313" key="3">
    <source>
        <dbReference type="Proteomes" id="UP000558284"/>
    </source>
</evidence>
<organism evidence="2 3">
    <name type="scientific">Mesorhizobium neociceri</name>
    <dbReference type="NCBI Taxonomy" id="1307853"/>
    <lineage>
        <taxon>Bacteria</taxon>
        <taxon>Pseudomonadati</taxon>
        <taxon>Pseudomonadota</taxon>
        <taxon>Alphaproteobacteria</taxon>
        <taxon>Hyphomicrobiales</taxon>
        <taxon>Phyllobacteriaceae</taxon>
        <taxon>Mesorhizobium</taxon>
    </lineage>
</organism>
<dbReference type="Proteomes" id="UP000558284">
    <property type="component" value="Unassembled WGS sequence"/>
</dbReference>
<dbReference type="InterPro" id="IPR004360">
    <property type="entry name" value="Glyas_Fos-R_dOase_dom"/>
</dbReference>
<evidence type="ECO:0000259" key="1">
    <source>
        <dbReference type="Pfam" id="PF00903"/>
    </source>
</evidence>
<accession>A0A838BA62</accession>
<dbReference type="Pfam" id="PF00903">
    <property type="entry name" value="Glyoxalase"/>
    <property type="match status" value="1"/>
</dbReference>
<evidence type="ECO:0000313" key="2">
    <source>
        <dbReference type="EMBL" id="MBA1143486.1"/>
    </source>
</evidence>
<dbReference type="EMBL" id="JACDTY010000014">
    <property type="protein sequence ID" value="MBA1143486.1"/>
    <property type="molecule type" value="Genomic_DNA"/>
</dbReference>
<dbReference type="SUPFAM" id="SSF54593">
    <property type="entry name" value="Glyoxalase/Bleomycin resistance protein/Dihydroxybiphenyl dioxygenase"/>
    <property type="match status" value="1"/>
</dbReference>
<dbReference type="Gene3D" id="3.10.180.10">
    <property type="entry name" value="2,3-Dihydroxybiphenyl 1,2-Dioxygenase, domain 1"/>
    <property type="match status" value="1"/>
</dbReference>
<sequence>MNRIPQRGEAAIATPAVRGVDIRLEVAVIPVSDVDRAKHFYGGLGWRLDADLTGDGFRVIQFTPPGSPCSVVFGSRTTTEPYARLELDVLKSAGELVVSDIEVARAELANLGVDVSEVFHYAGSAGRVSGPDPERRSYLSWASFSDPAGNIWMLQEVTARAPGRVETGETTFGSSAELAAALRRASVAHGEHEKRTGGQRDENWPDWYAQHMAAEKAGKELPL</sequence>